<dbReference type="EMBL" id="WJXA01000013">
    <property type="protein sequence ID" value="KAF7120612.1"/>
    <property type="molecule type" value="Genomic_DNA"/>
</dbReference>
<protein>
    <recommendedName>
        <fullName evidence="9">Probable magnesium transporter</fullName>
    </recommendedName>
</protein>
<evidence type="ECO:0000256" key="4">
    <source>
        <dbReference type="ARBA" id="ARBA00022692"/>
    </source>
</evidence>
<reference evidence="11" key="1">
    <citation type="submission" date="2019-11" db="EMBL/GenBank/DDBJ databases">
        <authorList>
            <person name="Liu Y."/>
            <person name="Hou J."/>
            <person name="Li T.-Q."/>
            <person name="Guan C.-H."/>
            <person name="Wu X."/>
            <person name="Wu H.-Z."/>
            <person name="Ling F."/>
            <person name="Zhang R."/>
            <person name="Shi X.-G."/>
            <person name="Ren J.-P."/>
            <person name="Chen E.-F."/>
            <person name="Sun J.-M."/>
        </authorList>
    </citation>
    <scope>NUCLEOTIDE SEQUENCE</scope>
    <source>
        <strain evidence="11">Adult_tree_wgs_1</strain>
        <tissue evidence="11">Leaves</tissue>
    </source>
</reference>
<feature type="region of interest" description="Disordered" evidence="10">
    <location>
        <begin position="505"/>
        <end position="528"/>
    </location>
</feature>
<evidence type="ECO:0000256" key="5">
    <source>
        <dbReference type="ARBA" id="ARBA00022753"/>
    </source>
</evidence>
<keyword evidence="9" id="KW-0460">Magnesium</keyword>
<comment type="subcellular location">
    <subcellularLocation>
        <location evidence="9">Cell membrane</location>
        <topology evidence="9">Multi-pass membrane protein</topology>
    </subcellularLocation>
    <subcellularLocation>
        <location evidence="9">Early endosome</location>
    </subcellularLocation>
    <subcellularLocation>
        <location evidence="1">Membrane</location>
        <topology evidence="1">Multi-pass membrane protein</topology>
    </subcellularLocation>
</comment>
<dbReference type="PANTHER" id="PTHR12570">
    <property type="match status" value="1"/>
</dbReference>
<dbReference type="GO" id="GO:0005886">
    <property type="term" value="C:plasma membrane"/>
    <property type="evidence" value="ECO:0007669"/>
    <property type="project" value="UniProtKB-SubCell"/>
</dbReference>
<evidence type="ECO:0000313" key="12">
    <source>
        <dbReference type="Proteomes" id="UP000626092"/>
    </source>
</evidence>
<feature type="compositionally biased region" description="Basic and acidic residues" evidence="10">
    <location>
        <begin position="13"/>
        <end position="23"/>
    </location>
</feature>
<evidence type="ECO:0000256" key="1">
    <source>
        <dbReference type="ARBA" id="ARBA00004141"/>
    </source>
</evidence>
<evidence type="ECO:0000256" key="8">
    <source>
        <dbReference type="ARBA" id="ARBA00025284"/>
    </source>
</evidence>
<dbReference type="OrthoDB" id="6428174at2759"/>
<accession>A0A834L762</accession>
<comment type="subunit">
    <text evidence="3 9">Homodimer.</text>
</comment>
<feature type="compositionally biased region" description="Basic and acidic residues" evidence="10">
    <location>
        <begin position="519"/>
        <end position="528"/>
    </location>
</feature>
<keyword evidence="4 9" id="KW-0812">Transmembrane</keyword>
<dbReference type="Pfam" id="PF05653">
    <property type="entry name" value="Mg_trans_NIPA"/>
    <property type="match status" value="2"/>
</dbReference>
<feature type="transmembrane region" description="Helical" evidence="9">
    <location>
        <begin position="180"/>
        <end position="200"/>
    </location>
</feature>
<proteinExistence type="inferred from homology"/>
<dbReference type="GO" id="GO:0015095">
    <property type="term" value="F:magnesium ion transmembrane transporter activity"/>
    <property type="evidence" value="ECO:0007669"/>
    <property type="project" value="UniProtKB-UniRule"/>
</dbReference>
<dbReference type="PANTHER" id="PTHR12570:SF19">
    <property type="entry name" value="MAGNESIUM TRANSPORTER-RELATED"/>
    <property type="match status" value="1"/>
</dbReference>
<dbReference type="GO" id="GO:0005769">
    <property type="term" value="C:early endosome"/>
    <property type="evidence" value="ECO:0007669"/>
    <property type="project" value="UniProtKB-SubCell"/>
</dbReference>
<evidence type="ECO:0000256" key="3">
    <source>
        <dbReference type="ARBA" id="ARBA00011738"/>
    </source>
</evidence>
<feature type="transmembrane region" description="Helical" evidence="9">
    <location>
        <begin position="114"/>
        <end position="133"/>
    </location>
</feature>
<feature type="transmembrane region" description="Helical" evidence="9">
    <location>
        <begin position="361"/>
        <end position="378"/>
    </location>
</feature>
<sequence>MRAHIPNPIRIDPYPHDPKEKRGTREKKIHSIMGFSKDNLIGFLLALSSSAFIGASFIIKKKGLRKAAAASGVRAGVGGYSYLMEPLWWLGMITMITGEVANFVAYAFAPAVLVTPLGALSIIISAVLAHCILKEKLHQLGVLGCVMCIAGSVIIVIHAPQERPITSVLEIWTMATQPAFLLYVGSVIVLVFILIFYFAPQCGHSNVMVFTGICSLMGSLSRLVLGISLNSSVIHLRHIGFEKTDDKSLQGGFCKSSSLRRILFCAWRKWFQKWIHLLILLSTYKAIRNVKRLSFSSSATVLRWGGWGRAAGLRVSLGKHAMILVGNVPNVGGLAHFGSLVMSVKALGTSLKLSLEGNNQLIYPETWFFMIVVATCVVTQMNYLNKALDTFNTAIVSPIYYVMFTSLTIIASVIMFKILLSARILEVTARNLVCNGVEQEALIQDWDGQSGGSIVSNICGFIVVLSGTILLHVTRDFERSSPFKGNYAPLSPSFSAGLCNGNGELSNHEEEDEPCSEEVGLRRQELYP</sequence>
<organism evidence="11 12">
    <name type="scientific">Rhododendron simsii</name>
    <name type="common">Sims's rhododendron</name>
    <dbReference type="NCBI Taxonomy" id="118357"/>
    <lineage>
        <taxon>Eukaryota</taxon>
        <taxon>Viridiplantae</taxon>
        <taxon>Streptophyta</taxon>
        <taxon>Embryophyta</taxon>
        <taxon>Tracheophyta</taxon>
        <taxon>Spermatophyta</taxon>
        <taxon>Magnoliopsida</taxon>
        <taxon>eudicotyledons</taxon>
        <taxon>Gunneridae</taxon>
        <taxon>Pentapetalae</taxon>
        <taxon>asterids</taxon>
        <taxon>Ericales</taxon>
        <taxon>Ericaceae</taxon>
        <taxon>Ericoideae</taxon>
        <taxon>Rhodoreae</taxon>
        <taxon>Rhododendron</taxon>
    </lineage>
</organism>
<feature type="transmembrane region" description="Helical" evidence="9">
    <location>
        <begin position="140"/>
        <end position="160"/>
    </location>
</feature>
<dbReference type="Proteomes" id="UP000626092">
    <property type="component" value="Unassembled WGS sequence"/>
</dbReference>
<dbReference type="InterPro" id="IPR037185">
    <property type="entry name" value="EmrE-like"/>
</dbReference>
<evidence type="ECO:0000256" key="6">
    <source>
        <dbReference type="ARBA" id="ARBA00022989"/>
    </source>
</evidence>
<keyword evidence="9" id="KW-1003">Cell membrane</keyword>
<dbReference type="InterPro" id="IPR008521">
    <property type="entry name" value="Mg_trans_NIPA"/>
</dbReference>
<keyword evidence="6 9" id="KW-1133">Transmembrane helix</keyword>
<feature type="region of interest" description="Disordered" evidence="10">
    <location>
        <begin position="1"/>
        <end position="25"/>
    </location>
</feature>
<dbReference type="SUPFAM" id="SSF103481">
    <property type="entry name" value="Multidrug resistance efflux transporter EmrE"/>
    <property type="match status" value="1"/>
</dbReference>
<feature type="transmembrane region" description="Helical" evidence="9">
    <location>
        <begin position="454"/>
        <end position="474"/>
    </location>
</feature>
<keyword evidence="12" id="KW-1185">Reference proteome</keyword>
<feature type="transmembrane region" description="Helical" evidence="9">
    <location>
        <begin position="399"/>
        <end position="420"/>
    </location>
</feature>
<gene>
    <name evidence="11" type="ORF">RHSIM_Rhsim13G0212800</name>
</gene>
<keyword evidence="5 9" id="KW-0967">Endosome</keyword>
<dbReference type="AlphaFoldDB" id="A0A834L762"/>
<evidence type="ECO:0000256" key="2">
    <source>
        <dbReference type="ARBA" id="ARBA00007001"/>
    </source>
</evidence>
<comment type="similarity">
    <text evidence="2 9">Belongs to the NIPA (TC 2.A.7) family.</text>
</comment>
<name>A0A834L762_RHOSS</name>
<keyword evidence="9" id="KW-0813">Transport</keyword>
<evidence type="ECO:0000313" key="11">
    <source>
        <dbReference type="EMBL" id="KAF7120612.1"/>
    </source>
</evidence>
<evidence type="ECO:0000256" key="9">
    <source>
        <dbReference type="RuleBase" id="RU363078"/>
    </source>
</evidence>
<feature type="transmembrane region" description="Helical" evidence="9">
    <location>
        <begin position="87"/>
        <end position="108"/>
    </location>
</feature>
<feature type="transmembrane region" description="Helical" evidence="9">
    <location>
        <begin position="40"/>
        <end position="59"/>
    </location>
</feature>
<evidence type="ECO:0000256" key="10">
    <source>
        <dbReference type="SAM" id="MobiDB-lite"/>
    </source>
</evidence>
<keyword evidence="9" id="KW-0406">Ion transport</keyword>
<keyword evidence="7 9" id="KW-0472">Membrane</keyword>
<comment type="caution">
    <text evidence="11">The sequence shown here is derived from an EMBL/GenBank/DDBJ whole genome shotgun (WGS) entry which is preliminary data.</text>
</comment>
<comment type="function">
    <text evidence="8 9">Acts as a Mg(2+) transporter. Can also transport other divalent cations such as Fe(2+), Sr(2+), Ba(2+), Mn(2+) and Co(2+) but to a much less extent than Mg(2+).</text>
</comment>
<evidence type="ECO:0000256" key="7">
    <source>
        <dbReference type="ARBA" id="ARBA00023136"/>
    </source>
</evidence>